<dbReference type="AlphaFoldDB" id="A0A8C5PZP2"/>
<feature type="domain" description="Bcl-2 Bcl-2 homology region 1-3" evidence="7">
    <location>
        <begin position="36"/>
        <end position="134"/>
    </location>
</feature>
<dbReference type="InterPro" id="IPR036834">
    <property type="entry name" value="Bcl-2-like_sf"/>
</dbReference>
<dbReference type="GO" id="GO:0042981">
    <property type="term" value="P:regulation of apoptotic process"/>
    <property type="evidence" value="ECO:0007669"/>
    <property type="project" value="InterPro"/>
</dbReference>
<dbReference type="GO" id="GO:0008630">
    <property type="term" value="P:intrinsic apoptotic signaling pathway in response to DNA damage"/>
    <property type="evidence" value="ECO:0007669"/>
    <property type="project" value="TreeGrafter"/>
</dbReference>
<dbReference type="PRINTS" id="PR01866">
    <property type="entry name" value="APOPREGMCL1"/>
</dbReference>
<dbReference type="PANTHER" id="PTHR11256:SF46">
    <property type="entry name" value="INDUCED MYELOID LEUKEMIA CELL DIFFERENTIATION PROTEIN MCL-1"/>
    <property type="match status" value="1"/>
</dbReference>
<dbReference type="GO" id="GO:0097192">
    <property type="term" value="P:extrinsic apoptotic signaling pathway in absence of ligand"/>
    <property type="evidence" value="ECO:0007669"/>
    <property type="project" value="TreeGrafter"/>
</dbReference>
<dbReference type="GO" id="GO:0015267">
    <property type="term" value="F:channel activity"/>
    <property type="evidence" value="ECO:0007669"/>
    <property type="project" value="TreeGrafter"/>
</dbReference>
<evidence type="ECO:0000256" key="4">
    <source>
        <dbReference type="ARBA" id="ARBA00022490"/>
    </source>
</evidence>
<dbReference type="GO" id="GO:0051400">
    <property type="term" value="F:BH domain binding"/>
    <property type="evidence" value="ECO:0007669"/>
    <property type="project" value="TreeGrafter"/>
</dbReference>
<dbReference type="CDD" id="cd06845">
    <property type="entry name" value="Bcl-2_like"/>
    <property type="match status" value="1"/>
</dbReference>
<comment type="subcellular location">
    <subcellularLocation>
        <location evidence="2">Cytoplasm</location>
    </subcellularLocation>
    <subcellularLocation>
        <location evidence="1">Nucleus</location>
    </subcellularLocation>
</comment>
<dbReference type="Gene3D" id="1.10.437.10">
    <property type="entry name" value="Blc2-like"/>
    <property type="match status" value="1"/>
</dbReference>
<dbReference type="GeneTree" id="ENSGT00970000194902"/>
<organism evidence="8 9">
    <name type="scientific">Leptobrachium leishanense</name>
    <name type="common">Leishan spiny toad</name>
    <dbReference type="NCBI Taxonomy" id="445787"/>
    <lineage>
        <taxon>Eukaryota</taxon>
        <taxon>Metazoa</taxon>
        <taxon>Chordata</taxon>
        <taxon>Craniata</taxon>
        <taxon>Vertebrata</taxon>
        <taxon>Euteleostomi</taxon>
        <taxon>Amphibia</taxon>
        <taxon>Batrachia</taxon>
        <taxon>Anura</taxon>
        <taxon>Pelobatoidea</taxon>
        <taxon>Megophryidae</taxon>
        <taxon>Leptobrachium</taxon>
    </lineage>
</organism>
<name>A0A8C5PZP2_9ANUR</name>
<dbReference type="GO" id="GO:0005634">
    <property type="term" value="C:nucleus"/>
    <property type="evidence" value="ECO:0007669"/>
    <property type="project" value="UniProtKB-SubCell"/>
</dbReference>
<dbReference type="InterPro" id="IPR013281">
    <property type="entry name" value="Apop_reg_Mc1"/>
</dbReference>
<dbReference type="OrthoDB" id="8932147at2759"/>
<evidence type="ECO:0000256" key="1">
    <source>
        <dbReference type="ARBA" id="ARBA00004123"/>
    </source>
</evidence>
<dbReference type="SMART" id="SM00337">
    <property type="entry name" value="BCL"/>
    <property type="match status" value="1"/>
</dbReference>
<evidence type="ECO:0000256" key="6">
    <source>
        <dbReference type="ARBA" id="ARBA00023242"/>
    </source>
</evidence>
<keyword evidence="9" id="KW-1185">Reference proteome</keyword>
<protein>
    <recommendedName>
        <fullName evidence="7">Bcl-2 Bcl-2 homology region 1-3 domain-containing protein</fullName>
    </recommendedName>
</protein>
<dbReference type="InterPro" id="IPR002475">
    <property type="entry name" value="Bcl2-like"/>
</dbReference>
<dbReference type="Pfam" id="PF00452">
    <property type="entry name" value="Bcl-2"/>
    <property type="match status" value="1"/>
</dbReference>
<accession>A0A8C5PZP2</accession>
<sequence>MLLLSFFRVFADGEEVGSVNDLFQLARPNTTLQILLRVARDTIESNHECFYNALDRLDIERPEHLHKLSRVTFELFGDGVTNWGRVATLLSFCALVARHLKNLGMDDSIFMMADGIARFLTVTKRYWFLENRGWDGFVAVYSVRWLQIRVGLLTMAWILGCRAGLGRN</sequence>
<evidence type="ECO:0000256" key="2">
    <source>
        <dbReference type="ARBA" id="ARBA00004496"/>
    </source>
</evidence>
<evidence type="ECO:0000256" key="3">
    <source>
        <dbReference type="ARBA" id="ARBA00009458"/>
    </source>
</evidence>
<reference evidence="8" key="1">
    <citation type="submission" date="2025-08" db="UniProtKB">
        <authorList>
            <consortium name="Ensembl"/>
        </authorList>
    </citation>
    <scope>IDENTIFICATION</scope>
</reference>
<evidence type="ECO:0000259" key="7">
    <source>
        <dbReference type="SMART" id="SM00337"/>
    </source>
</evidence>
<dbReference type="GO" id="GO:0001836">
    <property type="term" value="P:release of cytochrome c from mitochondria"/>
    <property type="evidence" value="ECO:0007669"/>
    <property type="project" value="TreeGrafter"/>
</dbReference>
<evidence type="ECO:0000313" key="8">
    <source>
        <dbReference type="Ensembl" id="ENSLLEP00000030414.1"/>
    </source>
</evidence>
<reference evidence="8" key="2">
    <citation type="submission" date="2025-09" db="UniProtKB">
        <authorList>
            <consortium name="Ensembl"/>
        </authorList>
    </citation>
    <scope>IDENTIFICATION</scope>
</reference>
<dbReference type="GO" id="GO:0005741">
    <property type="term" value="C:mitochondrial outer membrane"/>
    <property type="evidence" value="ECO:0007669"/>
    <property type="project" value="TreeGrafter"/>
</dbReference>
<dbReference type="Ensembl" id="ENSLLET00000031582.1">
    <property type="protein sequence ID" value="ENSLLEP00000030414.1"/>
    <property type="gene ID" value="ENSLLEG00000019249.1"/>
</dbReference>
<evidence type="ECO:0000256" key="5">
    <source>
        <dbReference type="ARBA" id="ARBA00022703"/>
    </source>
</evidence>
<dbReference type="InterPro" id="IPR046371">
    <property type="entry name" value="Bcl-2_BH1-3"/>
</dbReference>
<keyword evidence="4" id="KW-0963">Cytoplasm</keyword>
<dbReference type="GO" id="GO:0008053">
    <property type="term" value="P:mitochondrial fusion"/>
    <property type="evidence" value="ECO:0007669"/>
    <property type="project" value="TreeGrafter"/>
</dbReference>
<keyword evidence="6" id="KW-0539">Nucleus</keyword>
<keyword evidence="5" id="KW-0053">Apoptosis</keyword>
<evidence type="ECO:0000313" key="9">
    <source>
        <dbReference type="Proteomes" id="UP000694569"/>
    </source>
</evidence>
<proteinExistence type="inferred from homology"/>
<dbReference type="SUPFAM" id="SSF56854">
    <property type="entry name" value="Bcl-2 inhibitors of programmed cell death"/>
    <property type="match status" value="1"/>
</dbReference>
<dbReference type="PANTHER" id="PTHR11256">
    <property type="entry name" value="BCL-2 RELATED"/>
    <property type="match status" value="1"/>
</dbReference>
<comment type="similarity">
    <text evidence="3">Belongs to the Bcl-2 family.</text>
</comment>
<dbReference type="InterPro" id="IPR026298">
    <property type="entry name" value="Bcl-2_fam"/>
</dbReference>
<dbReference type="Proteomes" id="UP000694569">
    <property type="component" value="Unplaced"/>
</dbReference>
<dbReference type="PROSITE" id="PS50062">
    <property type="entry name" value="BCL2_FAMILY"/>
    <property type="match status" value="1"/>
</dbReference>
<dbReference type="PRINTS" id="PR01862">
    <property type="entry name" value="BCL2FAMILY"/>
</dbReference>